<evidence type="ECO:0000259" key="2">
    <source>
        <dbReference type="SMART" id="SM00738"/>
    </source>
</evidence>
<protein>
    <submittedName>
        <fullName evidence="3">Transcription termination/antitermination NusG family protein</fullName>
    </submittedName>
</protein>
<dbReference type="Proteomes" id="UP001250932">
    <property type="component" value="Unassembled WGS sequence"/>
</dbReference>
<dbReference type="RefSeq" id="WP_313832339.1">
    <property type="nucleotide sequence ID" value="NZ_JAQOUE010000001.1"/>
</dbReference>
<evidence type="ECO:0000313" key="4">
    <source>
        <dbReference type="Proteomes" id="UP001250932"/>
    </source>
</evidence>
<proteinExistence type="predicted"/>
<dbReference type="SMART" id="SM00738">
    <property type="entry name" value="NGN"/>
    <property type="match status" value="1"/>
</dbReference>
<dbReference type="InterPro" id="IPR008991">
    <property type="entry name" value="Translation_prot_SH3-like_sf"/>
</dbReference>
<reference evidence="3 4" key="1">
    <citation type="journal article" date="2023" name="ISME J.">
        <title>Cultivation and genomic characterization of novel and ubiquitous marine nitrite-oxidizing bacteria from the Nitrospirales.</title>
        <authorList>
            <person name="Mueller A.J."/>
            <person name="Daebeler A."/>
            <person name="Herbold C.W."/>
            <person name="Kirkegaard R.H."/>
            <person name="Daims H."/>
        </authorList>
    </citation>
    <scope>NUCLEOTIDE SEQUENCE [LARGE SCALE GENOMIC DNA]</scope>
    <source>
        <strain evidence="3 4">EB</strain>
    </source>
</reference>
<dbReference type="Pfam" id="PF02357">
    <property type="entry name" value="NusG"/>
    <property type="match status" value="1"/>
</dbReference>
<sequence length="190" mass="21529">MIASTSLLETQSFSASETGKSADVPRSHWFLVHVKNRAEKASGQNLDQLGLESFCPHRKQEKIIRRVRREVILPLFPGYLFVKFDPAVQFRAVQFCTGVLRVVTFGDTLARVDSSIIEAMRDRMTQGWVDMSNCTPFQPGQKVRIQDGPLRGLEAVFESEMSDRQRVTLLLKTVAYQARVVMPVDQITNL</sequence>
<organism evidence="3 4">
    <name type="scientific">Candidatus Nitronereus thalassa</name>
    <dbReference type="NCBI Taxonomy" id="3020898"/>
    <lineage>
        <taxon>Bacteria</taxon>
        <taxon>Pseudomonadati</taxon>
        <taxon>Nitrospirota</taxon>
        <taxon>Nitrospiria</taxon>
        <taxon>Nitrospirales</taxon>
        <taxon>Nitrospiraceae</taxon>
        <taxon>Candidatus Nitronereus</taxon>
    </lineage>
</organism>
<dbReference type="CDD" id="cd06091">
    <property type="entry name" value="KOW_NusG"/>
    <property type="match status" value="1"/>
</dbReference>
<evidence type="ECO:0000313" key="3">
    <source>
        <dbReference type="EMBL" id="MDT7041988.1"/>
    </source>
</evidence>
<dbReference type="SUPFAM" id="SSF50104">
    <property type="entry name" value="Translation proteins SH3-like domain"/>
    <property type="match status" value="1"/>
</dbReference>
<name>A0ABU3K6H0_9BACT</name>
<gene>
    <name evidence="3" type="ORF">PPG34_06455</name>
</gene>
<accession>A0ABU3K6H0</accession>
<keyword evidence="1" id="KW-0804">Transcription</keyword>
<feature type="domain" description="NusG-like N-terminal" evidence="2">
    <location>
        <begin position="26"/>
        <end position="124"/>
    </location>
</feature>
<comment type="caution">
    <text evidence="3">The sequence shown here is derived from an EMBL/GenBank/DDBJ whole genome shotgun (WGS) entry which is preliminary data.</text>
</comment>
<dbReference type="InterPro" id="IPR006645">
    <property type="entry name" value="NGN-like_dom"/>
</dbReference>
<dbReference type="InterPro" id="IPR036735">
    <property type="entry name" value="NGN_dom_sf"/>
</dbReference>
<dbReference type="SUPFAM" id="SSF82679">
    <property type="entry name" value="N-utilization substance G protein NusG, N-terminal domain"/>
    <property type="match status" value="1"/>
</dbReference>
<keyword evidence="4" id="KW-1185">Reference proteome</keyword>
<evidence type="ECO:0000256" key="1">
    <source>
        <dbReference type="ARBA" id="ARBA00023163"/>
    </source>
</evidence>
<dbReference type="EMBL" id="JAQOUE010000001">
    <property type="protein sequence ID" value="MDT7041988.1"/>
    <property type="molecule type" value="Genomic_DNA"/>
</dbReference>
<dbReference type="Gene3D" id="3.30.70.940">
    <property type="entry name" value="NusG, N-terminal domain"/>
    <property type="match status" value="1"/>
</dbReference>